<dbReference type="InterPro" id="IPR027483">
    <property type="entry name" value="PInositol-4-P-4/5-kinase_C_sf"/>
</dbReference>
<dbReference type="GO" id="GO:0046854">
    <property type="term" value="P:phosphatidylinositol phosphate biosynthetic process"/>
    <property type="evidence" value="ECO:0007669"/>
    <property type="project" value="TreeGrafter"/>
</dbReference>
<dbReference type="Gene3D" id="3.30.800.10">
    <property type="entry name" value="Phosphatidylinositol Phosphate Kinase II Beta"/>
    <property type="match status" value="1"/>
</dbReference>
<reference evidence="14" key="1">
    <citation type="submission" date="2019-07" db="EMBL/GenBank/DDBJ databases">
        <title>Annotation for the trematode Paragonimus miyazaki's.</title>
        <authorList>
            <person name="Choi Y.-J."/>
        </authorList>
    </citation>
    <scope>NUCLEOTIDE SEQUENCE</scope>
    <source>
        <strain evidence="14">Japan</strain>
    </source>
</reference>
<evidence type="ECO:0000313" key="14">
    <source>
        <dbReference type="EMBL" id="KAF7261589.1"/>
    </source>
</evidence>
<evidence type="ECO:0000256" key="8">
    <source>
        <dbReference type="ARBA" id="ARBA00022777"/>
    </source>
</evidence>
<name>A0A8S9Z2C5_9TREM</name>
<dbReference type="GO" id="GO:0005524">
    <property type="term" value="F:ATP binding"/>
    <property type="evidence" value="ECO:0007669"/>
    <property type="project" value="UniProtKB-UniRule"/>
</dbReference>
<dbReference type="InterPro" id="IPR002498">
    <property type="entry name" value="PInositol-4-P-4/5-kinase_core"/>
</dbReference>
<dbReference type="GO" id="GO:0000506">
    <property type="term" value="C:glycosylphosphatidylinositol-N-acetylglucosaminyltransferase (GPI-GnT) complex"/>
    <property type="evidence" value="ECO:0007669"/>
    <property type="project" value="InterPro"/>
</dbReference>
<dbReference type="FunFam" id="3.50.7.10:FF:000007">
    <property type="entry name" value="1-phosphatidylinositol 3-phosphate 5-kinase isoform X1"/>
    <property type="match status" value="1"/>
</dbReference>
<evidence type="ECO:0000256" key="5">
    <source>
        <dbReference type="ARBA" id="ARBA00022676"/>
    </source>
</evidence>
<evidence type="ECO:0000313" key="15">
    <source>
        <dbReference type="Proteomes" id="UP000822476"/>
    </source>
</evidence>
<keyword evidence="15" id="KW-1185">Reference proteome</keyword>
<keyword evidence="7 11" id="KW-0547">Nucleotide-binding</keyword>
<keyword evidence="4" id="KW-0337">GPI-anchor biosynthesis</keyword>
<dbReference type="Proteomes" id="UP000822476">
    <property type="component" value="Unassembled WGS sequence"/>
</dbReference>
<dbReference type="InterPro" id="IPR039507">
    <property type="entry name" value="PIG-A/GPI3"/>
</dbReference>
<evidence type="ECO:0000256" key="4">
    <source>
        <dbReference type="ARBA" id="ARBA00022502"/>
    </source>
</evidence>
<feature type="compositionally biased region" description="Polar residues" evidence="12">
    <location>
        <begin position="2240"/>
        <end position="2251"/>
    </location>
</feature>
<dbReference type="PANTHER" id="PTHR45748:SF7">
    <property type="entry name" value="1-PHOSPHATIDYLINOSITOL 3-PHOSPHATE 5-KINASE-RELATED"/>
    <property type="match status" value="1"/>
</dbReference>
<evidence type="ECO:0000256" key="10">
    <source>
        <dbReference type="ARBA" id="ARBA00032160"/>
    </source>
</evidence>
<proteinExistence type="predicted"/>
<dbReference type="EC" id="2.7.1.150" evidence="2"/>
<dbReference type="Pfam" id="PF00118">
    <property type="entry name" value="Cpn60_TCP1"/>
    <property type="match status" value="1"/>
</dbReference>
<feature type="compositionally biased region" description="Polar residues" evidence="12">
    <location>
        <begin position="113"/>
        <end position="130"/>
    </location>
</feature>
<dbReference type="Pfam" id="PF08288">
    <property type="entry name" value="PIGA"/>
    <property type="match status" value="1"/>
</dbReference>
<evidence type="ECO:0000256" key="6">
    <source>
        <dbReference type="ARBA" id="ARBA00022679"/>
    </source>
</evidence>
<dbReference type="GO" id="GO:0000285">
    <property type="term" value="F:1-phosphatidylinositol-3-phosphate 5-kinase activity"/>
    <property type="evidence" value="ECO:0007669"/>
    <property type="project" value="UniProtKB-EC"/>
</dbReference>
<feature type="region of interest" description="Disordered" evidence="12">
    <location>
        <begin position="113"/>
        <end position="134"/>
    </location>
</feature>
<dbReference type="GO" id="GO:0017176">
    <property type="term" value="F:phosphatidylinositol N-acetylglucosaminyltransferase activity"/>
    <property type="evidence" value="ECO:0007669"/>
    <property type="project" value="UniProtKB-EC"/>
</dbReference>
<dbReference type="InterPro" id="IPR044769">
    <property type="entry name" value="PIKfyve_PIPKc"/>
</dbReference>
<dbReference type="Pfam" id="PF01504">
    <property type="entry name" value="PIP5K"/>
    <property type="match status" value="1"/>
</dbReference>
<dbReference type="CDD" id="cd03796">
    <property type="entry name" value="GT4_PIG-A-like"/>
    <property type="match status" value="1"/>
</dbReference>
<evidence type="ECO:0000256" key="2">
    <source>
        <dbReference type="ARBA" id="ARBA00012009"/>
    </source>
</evidence>
<dbReference type="CDD" id="cd17300">
    <property type="entry name" value="PIPKc_PIKfyve"/>
    <property type="match status" value="1"/>
</dbReference>
<evidence type="ECO:0000256" key="11">
    <source>
        <dbReference type="PROSITE-ProRule" id="PRU00781"/>
    </source>
</evidence>
<keyword evidence="6 11" id="KW-0808">Transferase</keyword>
<sequence>MDGDVEYTSFGIPGCEPVHKKKGFMHQLVARFIDRNTSTKVAPRLEDNAQCTSLNSQQLAVSHQETHAFIEGHQIGMSGLQRVCNYCAYSLPSASHTASVTQPDRTQPTLKNQMANPSVSKSTPLDCSSSDPKECETISDRGTTIYGTKQPFRRRDSAMTYANQRAVDQTIPRNVSSRSTIFPILHNSFSPNLPCSIPTFPNLLSSGGGTKLSRVPSAHLGVPSNPKVSTTSSSQQGCPCCRPQLSDSLAVNSNRSVGDYPPFPSNFDEHVYGNMNETHIRELWSRMVGSYVGFRCNFACRMPNSDGLLDFDALELAGLSSNPKELQVITFTHQQRTVYCAYGLSLVYWLTSNIPEVQQCRNKARSVCQRFLDLSLLAPLKDTVSNEFRDDFTPYELKQLTPTVCVPSVPKTGRRLSWPMDSTYKPTNIPKFNQLAADEPDWLQEIDNLSFSHLNSSGLNASSIHVRRETTYSTTRGCNKNLRHTGRALAELSTSVDLGLKAVVPQDSPPHGFEIGEDVRANKDTFCVNTLGTDRRSCLRESAPELSNTTFIQSRPSPTTDVATKPLASSLSKHLELIHTFRSSFDAHVRQLALQEIRDNHLDVGWTDLLVELAQNVCDQVKFDLRTTGIRPLVDAHAVSDPSVTTASSSIYSKRHIYSPMDIRHYVHIKKLLDNSGLSSEVFPGVVFSKRATHKFMPNLLRNPRILLLASSIEYQRTPTKLTCLESQIMQEEEYLSNCVSKLLRLHPNIIFVGGSVSYVAQMLLLKTGIILFCNVKRSVLIRLARATGADILESCDRLVSETSSKSANVQRSLAQLGTSRQFKVEQVRMSDESSKFLTFIQNSNKTPAVISSASSDQSAACKHITCEVTVLLRGPDLATLKRVERALGFMLHVCHNVKLERSYMTNGFLYRPLSPVTTTPLASLGAVAHCRPQLSCASFVPFAATLPDSESRSSGSTSDLQQPPKELNHVDGSALVNYLQHRLFNPSASVQVALPFLATADGQQAPLVAYYTYVIEWPFGRILNDLLKRKLKVIHSELYAIEQAKRQRLTCPITIVDHNCLEHRSRRHAFLTYNIQSNCPGVPQTSMISKRLSPIVQSALDICTSVDALPMTDSVTVSCEAIYTDFKARGPEKEFPNHSATKSALSHLSYGLINLMAAHSDCLLDIRTLFLNSPQQYQLQHPKSTSNKLAVARKPVTNSENNQKIKRLERSILDPRSHQFFNFLATLFSVKSPMWPEPCVPPWIASVEFYGPQDLPLGLFLERCCFTHQPCRHPHCDWPMSDHVQRFVQSSGSVQLFIRKLPQDPPRPVVIPSLDGISSDNSGRRDSRIIMWLYCSTCRTNSPATYLSGDTWHYSFVKFLDLLINTPADWARCAMRTPTTSISAVTEMRTPQQLVEVADQVIKYTDIVNSTRHTDTKSSTAAKSGMTFPGWQLTCTHSAHKSVQHCFSLDRKVAVFKYQQTKVFEVVMPANEIRIYPSPYLAAKCRLLSTERDYDQSLLITDVALASDNMRAAQTTINQRAVAIPSYLHAEAVETWEKQVKLSSSRSVVQWCMYKYLGEFGLKTFLCTVYFVHLFFRYYRSYTSVKAHLVTLQQDNVNPELDSLLKTYVHLLENDSRRKFWEVRAELLAHLINLDNRCSTALSSGMNFSGVQLSNSTPSIPRPSPATVSDVRLKTKASVSNVGSFKLSSGDMDIASNNTNDLAFGVSPLLSCVSTDEPVIMVQPPVLRFHTPVPSWEVKHSKDSSSSLLESNGNSVEYTGGWAAFLDTVDVVEKTFMVQNLVNDLKRWIYGFVSEWNTRCAEYESQLKRLEKNAKETRKKNSMNVTSQGLLSPSTQPQSWRSRSPNPDSSTFSVSNQDSSCLPNARTASKVALISGHCNPICTSLDYEMSGLHHSNSAVFLQDKAGSRKFPEGSIHRAPSALDNEANHSICLGNQRLRVHHPVLTVSQVTDDAEVEDAVVYPHNSHLPSTTTPGLHMYHSSEESLSVKNKPGRTEAEQRTQSALPILDPINLKAVYDSLEPLSPTVSLQPPTHQRTPSGSQLTESAVQAAASAATIPLTAPSGMRRFIHTLMPSSNDCKVFDDPFPANEHPQLSLVDDDGVNAFKHFRYLPLGTPPTEWSKEHPRSAEYMYNLVQHLRLTNPDVYVNDRELTSIIAYALSTPEYERHLVDLYSEPPYRNSDNLSFQIGQSALSELCYNPRDNSSQVSPVASLATARGSKLRSDREPNAIDLSRASTLSARSGDQSLSETTYPKDVPLDSDSITINGSTQSTGIPHVPVTAQGTGALNSGIGDKTGTVGNRHIKIQFSDSTTNFYCCVYYAAEFFRLRQLLLPQGDTGFIRSLSRSFQWDALGGKSGSLFMKTRDERFVVKELSTIEMKTFHEISQQYFDYLIGAALEQRLCVLSRILGIFHVGFKNSLTGEAHRFDVLVMENLFHDRTQLAFIYDLKGSLRKRLVDESNAFKNSSKPSNADLPVTGQLSENRHTIVARGGSNVVECNQLDSDGSKRAPVLLDQNLLNASVDSPLYLRVHSKNALSHCLQVDTDFLANLFLMDYSLLVGVDLSTNQLVIGLIDYLRKFTFDKRMEMMIKQTITSVQGPPPTILTPDLYRERFLVQMDNYFPLVPDQWYDSLAEHAEAWLIRASANPIANAAQPLFQGPQRRRNYRFVVFSSPYETMSCDYLNWPTDGKKLSIAMACDFFHPNAGGVETHIYSLSQCLIRRGHRVVVITHSYGPKSRQRQGVRYMGRGLKVYYIPLVPFYKQTIFFTLYGTLPIVREILIREQVDLVHGHSSFSDLGHETVLHAQSLGIRTVVTDHSLFGFADLSSVTMNKTVESVLTAVDHVICVSHTCKENTVLRCRLDAQRVYVIPNAIDSSMFTPDVTASDINYVTVVVVSRLVYRKGIDLLVAIIPPLCALFPQLRFLIGGDGPKLIDLEEVRERHQLHSRVKLLGALAPEQVRGVLVRGDIFLNTSLTEAFCIALIEAASCGLLIVSTAVGGVPEVLPTEFIRLAPARASDLAKCVSEAIRVVLERRQSANHTGTKSTVLPESQLVCCDDHGCSPDDNLVDTSPTTAASPYETAMQRAWRMHEWVRTAYSWPHVARRTEAVYYASLARERLTFRKLLHCLVQRGGMTGRVLVCLALIHWVFLQLLCWLRPDHSISRVPYLAFPIEDTAGFCYQEPRKEDRGEYTSMTPNDLVST</sequence>
<gene>
    <name evidence="14" type="ORF">EG68_00956</name>
</gene>
<evidence type="ECO:0000256" key="9">
    <source>
        <dbReference type="ARBA" id="ARBA00022840"/>
    </source>
</evidence>
<dbReference type="InterPro" id="IPR027484">
    <property type="entry name" value="PInositol-4-P-5-kinase_N"/>
</dbReference>
<dbReference type="PANTHER" id="PTHR45748">
    <property type="entry name" value="1-PHOSPHATIDYLINOSITOL 3-PHOSPHATE 5-KINASE-RELATED"/>
    <property type="match status" value="1"/>
</dbReference>
<keyword evidence="9 11" id="KW-0067">ATP-binding</keyword>
<dbReference type="SUPFAM" id="SSF56104">
    <property type="entry name" value="SAICAR synthase-like"/>
    <property type="match status" value="2"/>
</dbReference>
<feature type="region of interest" description="Disordered" evidence="12">
    <location>
        <begin position="1967"/>
        <end position="2005"/>
    </location>
</feature>
<dbReference type="Gene3D" id="3.40.50.2000">
    <property type="entry name" value="Glycogen Phosphorylase B"/>
    <property type="match status" value="2"/>
</dbReference>
<dbReference type="Pfam" id="PF00534">
    <property type="entry name" value="Glycos_transf_1"/>
    <property type="match status" value="1"/>
</dbReference>
<feature type="region of interest" description="Disordered" evidence="12">
    <location>
        <begin position="2240"/>
        <end position="2275"/>
    </location>
</feature>
<feature type="compositionally biased region" description="Polar residues" evidence="12">
    <location>
        <begin position="2261"/>
        <end position="2273"/>
    </location>
</feature>
<dbReference type="PROSITE" id="PS51455">
    <property type="entry name" value="PIPK"/>
    <property type="match status" value="1"/>
</dbReference>
<evidence type="ECO:0000256" key="3">
    <source>
        <dbReference type="ARBA" id="ARBA00012420"/>
    </source>
</evidence>
<dbReference type="FunFam" id="3.40.50.2000:FF:000026">
    <property type="entry name" value="Phosphatidylinositol N-acetylglucosaminyltransferase subunit A"/>
    <property type="match status" value="1"/>
</dbReference>
<feature type="compositionally biased region" description="Polar residues" evidence="12">
    <location>
        <begin position="1823"/>
        <end position="1861"/>
    </location>
</feature>
<evidence type="ECO:0000259" key="13">
    <source>
        <dbReference type="PROSITE" id="PS51455"/>
    </source>
</evidence>
<dbReference type="InterPro" id="IPR013234">
    <property type="entry name" value="PIGA_GPI_anchor_biosynthesis"/>
</dbReference>
<feature type="region of interest" description="Disordered" evidence="12">
    <location>
        <begin position="1815"/>
        <end position="1861"/>
    </location>
</feature>
<keyword evidence="8 11" id="KW-0418">Kinase</keyword>
<protein>
    <recommendedName>
        <fullName evidence="10">GlcNAc-PI synthesis protein</fullName>
        <ecNumber evidence="3">2.4.1.198</ecNumber>
        <ecNumber evidence="2">2.7.1.150</ecNumber>
    </recommendedName>
</protein>
<dbReference type="SUPFAM" id="SSF53756">
    <property type="entry name" value="UDP-Glycosyltransferase/glycogen phosphorylase"/>
    <property type="match status" value="1"/>
</dbReference>
<dbReference type="GO" id="GO:0010008">
    <property type="term" value="C:endosome membrane"/>
    <property type="evidence" value="ECO:0007669"/>
    <property type="project" value="TreeGrafter"/>
</dbReference>
<comment type="caution">
    <text evidence="14">The sequence shown here is derived from an EMBL/GenBank/DDBJ whole genome shotgun (WGS) entry which is preliminary data.</text>
</comment>
<dbReference type="InterPro" id="IPR001296">
    <property type="entry name" value="Glyco_trans_1"/>
</dbReference>
<organism evidence="14 15">
    <name type="scientific">Paragonimus skrjabini miyazakii</name>
    <dbReference type="NCBI Taxonomy" id="59628"/>
    <lineage>
        <taxon>Eukaryota</taxon>
        <taxon>Metazoa</taxon>
        <taxon>Spiralia</taxon>
        <taxon>Lophotrochozoa</taxon>
        <taxon>Platyhelminthes</taxon>
        <taxon>Trematoda</taxon>
        <taxon>Digenea</taxon>
        <taxon>Plagiorchiida</taxon>
        <taxon>Troglotremata</taxon>
        <taxon>Troglotrematidae</taxon>
        <taxon>Paragonimus</taxon>
    </lineage>
</organism>
<evidence type="ECO:0000256" key="12">
    <source>
        <dbReference type="SAM" id="MobiDB-lite"/>
    </source>
</evidence>
<dbReference type="Gene3D" id="3.50.7.10">
    <property type="entry name" value="GroEL"/>
    <property type="match status" value="1"/>
</dbReference>
<evidence type="ECO:0000256" key="1">
    <source>
        <dbReference type="ARBA" id="ARBA00004687"/>
    </source>
</evidence>
<dbReference type="OrthoDB" id="158357at2759"/>
<evidence type="ECO:0000256" key="7">
    <source>
        <dbReference type="ARBA" id="ARBA00022741"/>
    </source>
</evidence>
<comment type="pathway">
    <text evidence="1">Glycolipid biosynthesis; glycosylphosphatidylinositol-anchor biosynthesis.</text>
</comment>
<dbReference type="EC" id="2.4.1.198" evidence="3"/>
<dbReference type="InterPro" id="IPR027409">
    <property type="entry name" value="GroEL-like_apical_dom_sf"/>
</dbReference>
<dbReference type="InterPro" id="IPR002423">
    <property type="entry name" value="Cpn60/GroEL/TCP-1"/>
</dbReference>
<feature type="domain" description="PIPK" evidence="13">
    <location>
        <begin position="2248"/>
        <end position="2620"/>
    </location>
</feature>
<dbReference type="GO" id="GO:0006506">
    <property type="term" value="P:GPI anchor biosynthetic process"/>
    <property type="evidence" value="ECO:0007669"/>
    <property type="project" value="UniProtKB-KW"/>
</dbReference>
<dbReference type="Gene3D" id="3.30.810.10">
    <property type="entry name" value="2-Layer Sandwich"/>
    <property type="match status" value="1"/>
</dbReference>
<dbReference type="SUPFAM" id="SSF52029">
    <property type="entry name" value="GroEL apical domain-like"/>
    <property type="match status" value="1"/>
</dbReference>
<accession>A0A8S9Z2C5</accession>
<dbReference type="SMART" id="SM00330">
    <property type="entry name" value="PIPKc"/>
    <property type="match status" value="1"/>
</dbReference>
<dbReference type="EMBL" id="JTDE01000325">
    <property type="protein sequence ID" value="KAF7261589.1"/>
    <property type="molecule type" value="Genomic_DNA"/>
</dbReference>
<keyword evidence="5" id="KW-0328">Glycosyltransferase</keyword>